<evidence type="ECO:0000256" key="1">
    <source>
        <dbReference type="SAM" id="MobiDB-lite"/>
    </source>
</evidence>
<proteinExistence type="predicted"/>
<organism evidence="2 3">
    <name type="scientific">Caerostris darwini</name>
    <dbReference type="NCBI Taxonomy" id="1538125"/>
    <lineage>
        <taxon>Eukaryota</taxon>
        <taxon>Metazoa</taxon>
        <taxon>Ecdysozoa</taxon>
        <taxon>Arthropoda</taxon>
        <taxon>Chelicerata</taxon>
        <taxon>Arachnida</taxon>
        <taxon>Araneae</taxon>
        <taxon>Araneomorphae</taxon>
        <taxon>Entelegynae</taxon>
        <taxon>Araneoidea</taxon>
        <taxon>Araneidae</taxon>
        <taxon>Caerostris</taxon>
    </lineage>
</organism>
<keyword evidence="3" id="KW-1185">Reference proteome</keyword>
<dbReference type="AlphaFoldDB" id="A0AAV4T1D8"/>
<comment type="caution">
    <text evidence="2">The sequence shown here is derived from an EMBL/GenBank/DDBJ whole genome shotgun (WGS) entry which is preliminary data.</text>
</comment>
<feature type="region of interest" description="Disordered" evidence="1">
    <location>
        <begin position="139"/>
        <end position="170"/>
    </location>
</feature>
<dbReference type="Proteomes" id="UP001054837">
    <property type="component" value="Unassembled WGS sequence"/>
</dbReference>
<dbReference type="EMBL" id="BPLQ01008803">
    <property type="protein sequence ID" value="GIY39397.1"/>
    <property type="molecule type" value="Genomic_DNA"/>
</dbReference>
<feature type="region of interest" description="Disordered" evidence="1">
    <location>
        <begin position="1"/>
        <end position="31"/>
    </location>
</feature>
<evidence type="ECO:0000313" key="2">
    <source>
        <dbReference type="EMBL" id="GIY39397.1"/>
    </source>
</evidence>
<sequence>MTPIPGTERISNNPTVVVPDHRPTIPPSYQGSVKKNQISEELLRKVYNLNFPDSSRSSSLEFKNHSKLSRSLLTDIHPRNGRISNNPTVLVPRSWSIPPSFRGSVKKNQISEELLRKAYSQNSSLEFKSHSKLSRSLLTDTHPRNGRISNNPTVAVTDHGPTIPPSFQGSVKKNQISEKLLRKV</sequence>
<accession>A0AAV4T1D8</accession>
<reference evidence="2 3" key="1">
    <citation type="submission" date="2021-06" db="EMBL/GenBank/DDBJ databases">
        <title>Caerostris darwini draft genome.</title>
        <authorList>
            <person name="Kono N."/>
            <person name="Arakawa K."/>
        </authorList>
    </citation>
    <scope>NUCLEOTIDE SEQUENCE [LARGE SCALE GENOMIC DNA]</scope>
</reference>
<evidence type="ECO:0000313" key="3">
    <source>
        <dbReference type="Proteomes" id="UP001054837"/>
    </source>
</evidence>
<protein>
    <submittedName>
        <fullName evidence="2">Uncharacterized protein</fullName>
    </submittedName>
</protein>
<gene>
    <name evidence="2" type="ORF">CDAR_202981</name>
</gene>
<name>A0AAV4T1D8_9ARAC</name>